<gene>
    <name evidence="1" type="ORF">L227DRAFT_613871</name>
</gene>
<organism evidence="1 2">
    <name type="scientific">Lentinus tigrinus ALCF2SS1-6</name>
    <dbReference type="NCBI Taxonomy" id="1328759"/>
    <lineage>
        <taxon>Eukaryota</taxon>
        <taxon>Fungi</taxon>
        <taxon>Dikarya</taxon>
        <taxon>Basidiomycota</taxon>
        <taxon>Agaricomycotina</taxon>
        <taxon>Agaricomycetes</taxon>
        <taxon>Polyporales</taxon>
        <taxon>Polyporaceae</taxon>
        <taxon>Lentinus</taxon>
    </lineage>
</organism>
<keyword evidence="2" id="KW-1185">Reference proteome</keyword>
<dbReference type="Proteomes" id="UP000313359">
    <property type="component" value="Unassembled WGS sequence"/>
</dbReference>
<evidence type="ECO:0000313" key="1">
    <source>
        <dbReference type="EMBL" id="RPD57264.1"/>
    </source>
</evidence>
<evidence type="ECO:0000313" key="2">
    <source>
        <dbReference type="Proteomes" id="UP000313359"/>
    </source>
</evidence>
<name>A0A5C2S362_9APHY</name>
<dbReference type="OrthoDB" id="2689427at2759"/>
<dbReference type="EMBL" id="ML122282">
    <property type="protein sequence ID" value="RPD57264.1"/>
    <property type="molecule type" value="Genomic_DNA"/>
</dbReference>
<dbReference type="AlphaFoldDB" id="A0A5C2S362"/>
<accession>A0A5C2S362</accession>
<dbReference type="Gene3D" id="1.20.1050.40">
    <property type="entry name" value="Endopeptidase. Chain P, domain 1"/>
    <property type="match status" value="1"/>
</dbReference>
<protein>
    <submittedName>
        <fullName evidence="1">Uncharacterized protein</fullName>
    </submittedName>
</protein>
<dbReference type="InterPro" id="IPR024080">
    <property type="entry name" value="Neurolysin/TOP_N"/>
</dbReference>
<reference evidence="1" key="1">
    <citation type="journal article" date="2018" name="Genome Biol. Evol.">
        <title>Genomics and development of Lentinus tigrinus, a white-rot wood-decaying mushroom with dimorphic fruiting bodies.</title>
        <authorList>
            <person name="Wu B."/>
            <person name="Xu Z."/>
            <person name="Knudson A."/>
            <person name="Carlson A."/>
            <person name="Chen N."/>
            <person name="Kovaka S."/>
            <person name="LaButti K."/>
            <person name="Lipzen A."/>
            <person name="Pennachio C."/>
            <person name="Riley R."/>
            <person name="Schakwitz W."/>
            <person name="Umezawa K."/>
            <person name="Ohm R.A."/>
            <person name="Grigoriev I.V."/>
            <person name="Nagy L.G."/>
            <person name="Gibbons J."/>
            <person name="Hibbett D."/>
        </authorList>
    </citation>
    <scope>NUCLEOTIDE SEQUENCE [LARGE SCALE GENOMIC DNA]</scope>
    <source>
        <strain evidence="1">ALCF2SS1-6</strain>
    </source>
</reference>
<sequence length="101" mass="11199">MPSAWVRSPLAYLMLAAHYANESVKPDYSQVVLALYSSIMASLNPPQEAPKWTHTPGEILKLSMGAVEEERVRLDKIAALTSEECTFESVFVSTPLPLFVM</sequence>
<dbReference type="STRING" id="1328759.A0A5C2S362"/>
<proteinExistence type="predicted"/>